<dbReference type="PANTHER" id="PTHR41403:SF4">
    <property type="entry name" value="SIMILAR TO RIKEN CDNA 1700022C21"/>
    <property type="match status" value="1"/>
</dbReference>
<dbReference type="InterPro" id="IPR040005">
    <property type="entry name" value="Polr1has"/>
</dbReference>
<feature type="compositionally biased region" description="Basic residues" evidence="1">
    <location>
        <begin position="151"/>
        <end position="163"/>
    </location>
</feature>
<dbReference type="AlphaFoldDB" id="A0A673SUM0"/>
<reference evidence="2 3" key="1">
    <citation type="submission" date="2019-05" db="EMBL/GenBank/DDBJ databases">
        <title>A Chromosome-scale Meerkat (S. suricatta) Genome Assembly.</title>
        <authorList>
            <person name="Dudchenko O."/>
            <person name="Lieberman Aiden E."/>
            <person name="Tung J."/>
            <person name="Barreiro L.B."/>
            <person name="Clutton-Brock T.H."/>
        </authorList>
    </citation>
    <scope>NUCLEOTIDE SEQUENCE [LARGE SCALE GENOMIC DNA]</scope>
</reference>
<keyword evidence="3" id="KW-1185">Reference proteome</keyword>
<evidence type="ECO:0000313" key="2">
    <source>
        <dbReference type="Ensembl" id="ENSSSUP00005003328.1"/>
    </source>
</evidence>
<reference evidence="2" key="2">
    <citation type="submission" date="2025-08" db="UniProtKB">
        <authorList>
            <consortium name="Ensembl"/>
        </authorList>
    </citation>
    <scope>IDENTIFICATION</scope>
</reference>
<sequence length="274" mass="32508">MLPSDKSLGGIHSSKVRELLLRRVQQENETLHQLKAVSFDFQFAKAEADYYRQYQEMMLGKAWKYRMVPRRELKTQRERPHSEKPGDAKKWDSLVPERELGQIERHIHRAKRARGLRDHNYQPLPRRSLSVTIFPKILPLGKDEKTDILQKTHKTKTKKHRAAWAKEQIKGHRDRMTRGRELTEQRRESRGQGLSGLAPPLRRPRAHREEVKEFEWVTAYPMAQPYQETLLEVTILMEKSKKESVKKPLQRELLTMPPFLRSQLEKSKNYFSDL</sequence>
<dbReference type="Ensembl" id="ENSSSUT00005003876.1">
    <property type="protein sequence ID" value="ENSSSUP00005003328.1"/>
    <property type="gene ID" value="ENSSSUG00005002228.1"/>
</dbReference>
<dbReference type="OMA" id="QIEKHIY"/>
<dbReference type="Proteomes" id="UP000472268">
    <property type="component" value="Chromosome 2"/>
</dbReference>
<dbReference type="PANTHER" id="PTHR41403">
    <property type="entry name" value="RCG43477-RELATED"/>
    <property type="match status" value="1"/>
</dbReference>
<reference evidence="2" key="3">
    <citation type="submission" date="2025-09" db="UniProtKB">
        <authorList>
            <consortium name="Ensembl"/>
        </authorList>
    </citation>
    <scope>IDENTIFICATION</scope>
</reference>
<feature type="compositionally biased region" description="Basic and acidic residues" evidence="1">
    <location>
        <begin position="167"/>
        <end position="190"/>
    </location>
</feature>
<protein>
    <submittedName>
        <fullName evidence="2">Uncharacterized protein</fullName>
    </submittedName>
</protein>
<accession>A0A673SUM0</accession>
<name>A0A673SUM0_SURSU</name>
<proteinExistence type="predicted"/>
<evidence type="ECO:0000313" key="3">
    <source>
        <dbReference type="Proteomes" id="UP000472268"/>
    </source>
</evidence>
<evidence type="ECO:0000256" key="1">
    <source>
        <dbReference type="SAM" id="MobiDB-lite"/>
    </source>
</evidence>
<organism evidence="2 3">
    <name type="scientific">Suricata suricatta</name>
    <name type="common">Meerkat</name>
    <dbReference type="NCBI Taxonomy" id="37032"/>
    <lineage>
        <taxon>Eukaryota</taxon>
        <taxon>Metazoa</taxon>
        <taxon>Chordata</taxon>
        <taxon>Craniata</taxon>
        <taxon>Vertebrata</taxon>
        <taxon>Euteleostomi</taxon>
        <taxon>Mammalia</taxon>
        <taxon>Eutheria</taxon>
        <taxon>Laurasiatheria</taxon>
        <taxon>Carnivora</taxon>
        <taxon>Feliformia</taxon>
        <taxon>Herpestidae</taxon>
        <taxon>Suricata</taxon>
    </lineage>
</organism>
<feature type="region of interest" description="Disordered" evidence="1">
    <location>
        <begin position="151"/>
        <end position="206"/>
    </location>
</feature>